<reference evidence="1" key="1">
    <citation type="journal article" date="2023" name="Nat. Commun.">
        <title>Diploid and tetraploid genomes of Acorus and the evolution of monocots.</title>
        <authorList>
            <person name="Ma L."/>
            <person name="Liu K.W."/>
            <person name="Li Z."/>
            <person name="Hsiao Y.Y."/>
            <person name="Qi Y."/>
            <person name="Fu T."/>
            <person name="Tang G.D."/>
            <person name="Zhang D."/>
            <person name="Sun W.H."/>
            <person name="Liu D.K."/>
            <person name="Li Y."/>
            <person name="Chen G.Z."/>
            <person name="Liu X.D."/>
            <person name="Liao X.Y."/>
            <person name="Jiang Y.T."/>
            <person name="Yu X."/>
            <person name="Hao Y."/>
            <person name="Huang J."/>
            <person name="Zhao X.W."/>
            <person name="Ke S."/>
            <person name="Chen Y.Y."/>
            <person name="Wu W.L."/>
            <person name="Hsu J.L."/>
            <person name="Lin Y.F."/>
            <person name="Huang M.D."/>
            <person name="Li C.Y."/>
            <person name="Huang L."/>
            <person name="Wang Z.W."/>
            <person name="Zhao X."/>
            <person name="Zhong W.Y."/>
            <person name="Peng D.H."/>
            <person name="Ahmad S."/>
            <person name="Lan S."/>
            <person name="Zhang J.S."/>
            <person name="Tsai W.C."/>
            <person name="Van de Peer Y."/>
            <person name="Liu Z.J."/>
        </authorList>
    </citation>
    <scope>NUCLEOTIDE SEQUENCE</scope>
    <source>
        <strain evidence="1">CP</strain>
    </source>
</reference>
<accession>A0AAV9DMD3</accession>
<name>A0AAV9DMD3_ACOCL</name>
<dbReference type="Proteomes" id="UP001180020">
    <property type="component" value="Unassembled WGS sequence"/>
</dbReference>
<keyword evidence="2" id="KW-1185">Reference proteome</keyword>
<sequence length="105" mass="12116">MASIIGTAPSTKPFFEGASSHFCAPRDARIRRDAFFERLIEELRLKRRTSEASKEIEKWETIIEVMLPLPMMVTDLDRKVKHGREWLAQEVTPPLPIPTLLVLEE</sequence>
<dbReference type="EMBL" id="JAUJYO010000012">
    <property type="protein sequence ID" value="KAK1302096.1"/>
    <property type="molecule type" value="Genomic_DNA"/>
</dbReference>
<evidence type="ECO:0000313" key="1">
    <source>
        <dbReference type="EMBL" id="KAK1302096.1"/>
    </source>
</evidence>
<evidence type="ECO:0000313" key="2">
    <source>
        <dbReference type="Proteomes" id="UP001180020"/>
    </source>
</evidence>
<organism evidence="1 2">
    <name type="scientific">Acorus calamus</name>
    <name type="common">Sweet flag</name>
    <dbReference type="NCBI Taxonomy" id="4465"/>
    <lineage>
        <taxon>Eukaryota</taxon>
        <taxon>Viridiplantae</taxon>
        <taxon>Streptophyta</taxon>
        <taxon>Embryophyta</taxon>
        <taxon>Tracheophyta</taxon>
        <taxon>Spermatophyta</taxon>
        <taxon>Magnoliopsida</taxon>
        <taxon>Liliopsida</taxon>
        <taxon>Acoraceae</taxon>
        <taxon>Acorus</taxon>
    </lineage>
</organism>
<reference evidence="1" key="2">
    <citation type="submission" date="2023-06" db="EMBL/GenBank/DDBJ databases">
        <authorList>
            <person name="Ma L."/>
            <person name="Liu K.-W."/>
            <person name="Li Z."/>
            <person name="Hsiao Y.-Y."/>
            <person name="Qi Y."/>
            <person name="Fu T."/>
            <person name="Tang G."/>
            <person name="Zhang D."/>
            <person name="Sun W.-H."/>
            <person name="Liu D.-K."/>
            <person name="Li Y."/>
            <person name="Chen G.-Z."/>
            <person name="Liu X.-D."/>
            <person name="Liao X.-Y."/>
            <person name="Jiang Y.-T."/>
            <person name="Yu X."/>
            <person name="Hao Y."/>
            <person name="Huang J."/>
            <person name="Zhao X.-W."/>
            <person name="Ke S."/>
            <person name="Chen Y.-Y."/>
            <person name="Wu W.-L."/>
            <person name="Hsu J.-L."/>
            <person name="Lin Y.-F."/>
            <person name="Huang M.-D."/>
            <person name="Li C.-Y."/>
            <person name="Huang L."/>
            <person name="Wang Z.-W."/>
            <person name="Zhao X."/>
            <person name="Zhong W.-Y."/>
            <person name="Peng D.-H."/>
            <person name="Ahmad S."/>
            <person name="Lan S."/>
            <person name="Zhang J.-S."/>
            <person name="Tsai W.-C."/>
            <person name="Van De Peer Y."/>
            <person name="Liu Z.-J."/>
        </authorList>
    </citation>
    <scope>NUCLEOTIDE SEQUENCE</scope>
    <source>
        <strain evidence="1">CP</strain>
        <tissue evidence="1">Leaves</tissue>
    </source>
</reference>
<protein>
    <submittedName>
        <fullName evidence="1">Uncharacterized protein</fullName>
    </submittedName>
</protein>
<gene>
    <name evidence="1" type="ORF">QJS10_CPB12g00771</name>
</gene>
<proteinExistence type="predicted"/>
<comment type="caution">
    <text evidence="1">The sequence shown here is derived from an EMBL/GenBank/DDBJ whole genome shotgun (WGS) entry which is preliminary data.</text>
</comment>
<dbReference type="AlphaFoldDB" id="A0AAV9DMD3"/>